<feature type="non-terminal residue" evidence="1">
    <location>
        <position position="175"/>
    </location>
</feature>
<name>R7T354_CAPTE</name>
<organism evidence="1">
    <name type="scientific">Capitella teleta</name>
    <name type="common">Polychaete worm</name>
    <dbReference type="NCBI Taxonomy" id="283909"/>
    <lineage>
        <taxon>Eukaryota</taxon>
        <taxon>Metazoa</taxon>
        <taxon>Spiralia</taxon>
        <taxon>Lophotrochozoa</taxon>
        <taxon>Annelida</taxon>
        <taxon>Polychaeta</taxon>
        <taxon>Sedentaria</taxon>
        <taxon>Scolecida</taxon>
        <taxon>Capitellidae</taxon>
        <taxon>Capitella</taxon>
    </lineage>
</organism>
<dbReference type="Proteomes" id="UP000014760">
    <property type="component" value="Unassembled WGS sequence"/>
</dbReference>
<reference evidence="1 3" key="2">
    <citation type="journal article" date="2013" name="Nature">
        <title>Insights into bilaterian evolution from three spiralian genomes.</title>
        <authorList>
            <person name="Simakov O."/>
            <person name="Marletaz F."/>
            <person name="Cho S.J."/>
            <person name="Edsinger-Gonzales E."/>
            <person name="Havlak P."/>
            <person name="Hellsten U."/>
            <person name="Kuo D.H."/>
            <person name="Larsson T."/>
            <person name="Lv J."/>
            <person name="Arendt D."/>
            <person name="Savage R."/>
            <person name="Osoegawa K."/>
            <person name="de Jong P."/>
            <person name="Grimwood J."/>
            <person name="Chapman J.A."/>
            <person name="Shapiro H."/>
            <person name="Aerts A."/>
            <person name="Otillar R.P."/>
            <person name="Terry A.Y."/>
            <person name="Boore J.L."/>
            <person name="Grigoriev I.V."/>
            <person name="Lindberg D.R."/>
            <person name="Seaver E.C."/>
            <person name="Weisblat D.A."/>
            <person name="Putnam N.H."/>
            <person name="Rokhsar D.S."/>
        </authorList>
    </citation>
    <scope>NUCLEOTIDE SEQUENCE</scope>
    <source>
        <strain evidence="1 3">I ESC-2004</strain>
    </source>
</reference>
<evidence type="ECO:0000313" key="1">
    <source>
        <dbReference type="EMBL" id="ELT87018.1"/>
    </source>
</evidence>
<sequence length="175" mass="19638">MYNQVSFDSDEIAELVEDLDHRIDERACQCPICTHDVVMSPGDVAIAARRLNDGKRDGSGLFSMDHILHADKSQLLLFNPGQHREISPVCFSGVFVSQSTEAVHLGHLISFDSKLPPIRSAEDLTKLTNILASKFRHCGLEVKYCLYSPEVKAFYICMLNFGVLLARNNPWQQVC</sequence>
<accession>R7T354</accession>
<gene>
    <name evidence="1" type="ORF">CAPTEDRAFT_192628</name>
</gene>
<evidence type="ECO:0000313" key="3">
    <source>
        <dbReference type="Proteomes" id="UP000014760"/>
    </source>
</evidence>
<reference evidence="3" key="1">
    <citation type="submission" date="2012-12" db="EMBL/GenBank/DDBJ databases">
        <authorList>
            <person name="Hellsten U."/>
            <person name="Grimwood J."/>
            <person name="Chapman J.A."/>
            <person name="Shapiro H."/>
            <person name="Aerts A."/>
            <person name="Otillar R.P."/>
            <person name="Terry A.Y."/>
            <person name="Boore J.L."/>
            <person name="Simakov O."/>
            <person name="Marletaz F."/>
            <person name="Cho S.-J."/>
            <person name="Edsinger-Gonzales E."/>
            <person name="Havlak P."/>
            <person name="Kuo D.-H."/>
            <person name="Larsson T."/>
            <person name="Lv J."/>
            <person name="Arendt D."/>
            <person name="Savage R."/>
            <person name="Osoegawa K."/>
            <person name="de Jong P."/>
            <person name="Lindberg D.R."/>
            <person name="Seaver E.C."/>
            <person name="Weisblat D.A."/>
            <person name="Putnam N.H."/>
            <person name="Grigoriev I.V."/>
            <person name="Rokhsar D.S."/>
        </authorList>
    </citation>
    <scope>NUCLEOTIDE SEQUENCE</scope>
    <source>
        <strain evidence="3">I ESC-2004</strain>
    </source>
</reference>
<dbReference type="EMBL" id="KB312555">
    <property type="protein sequence ID" value="ELT87018.1"/>
    <property type="molecule type" value="Genomic_DNA"/>
</dbReference>
<keyword evidence="3" id="KW-1185">Reference proteome</keyword>
<protein>
    <submittedName>
        <fullName evidence="1 2">Uncharacterized protein</fullName>
    </submittedName>
</protein>
<dbReference type="EMBL" id="AMQN01034608">
    <property type="status" value="NOT_ANNOTATED_CDS"/>
    <property type="molecule type" value="Genomic_DNA"/>
</dbReference>
<dbReference type="AlphaFoldDB" id="R7T354"/>
<dbReference type="HOGENOM" id="CLU_1536269_0_0_1"/>
<evidence type="ECO:0000313" key="2">
    <source>
        <dbReference type="EnsemblMetazoa" id="CapteP192628"/>
    </source>
</evidence>
<reference evidence="2" key="3">
    <citation type="submission" date="2015-06" db="UniProtKB">
        <authorList>
            <consortium name="EnsemblMetazoa"/>
        </authorList>
    </citation>
    <scope>IDENTIFICATION</scope>
</reference>
<proteinExistence type="predicted"/>
<dbReference type="EnsemblMetazoa" id="CapteT192628">
    <property type="protein sequence ID" value="CapteP192628"/>
    <property type="gene ID" value="CapteG192628"/>
</dbReference>